<dbReference type="EMBL" id="JAPZBT010000002">
    <property type="protein sequence ID" value="KAJ5372739.1"/>
    <property type="molecule type" value="Genomic_DNA"/>
</dbReference>
<evidence type="ECO:0000313" key="2">
    <source>
        <dbReference type="EMBL" id="KAJ5372739.1"/>
    </source>
</evidence>
<dbReference type="InterPro" id="IPR055496">
    <property type="entry name" value="DUF7068"/>
</dbReference>
<keyword evidence="3" id="KW-1185">Reference proteome</keyword>
<accession>A0A9W9S8U1</accession>
<dbReference type="Proteomes" id="UP001147752">
    <property type="component" value="Unassembled WGS sequence"/>
</dbReference>
<dbReference type="GeneID" id="81461658"/>
<dbReference type="OrthoDB" id="4207253at2759"/>
<dbReference type="AlphaFoldDB" id="A0A9W9S8U1"/>
<reference evidence="2" key="1">
    <citation type="submission" date="2022-12" db="EMBL/GenBank/DDBJ databases">
        <authorList>
            <person name="Petersen C."/>
        </authorList>
    </citation>
    <scope>NUCLEOTIDE SEQUENCE</scope>
    <source>
        <strain evidence="2">IBT 3081</strain>
    </source>
</reference>
<dbReference type="RefSeq" id="XP_056578725.1">
    <property type="nucleotide sequence ID" value="XM_056722475.1"/>
</dbReference>
<evidence type="ECO:0000259" key="1">
    <source>
        <dbReference type="Pfam" id="PF23238"/>
    </source>
</evidence>
<proteinExistence type="predicted"/>
<sequence>MGFNPSQVQEYVARTVKNEIHVKEIQTFIEDNTIIVGLLQLPVQLDATCATCFTWGEDILPMDAKTMTILYEAIEVKRWREDMVQTGKSGKPGLLDDERAKSYRLRSQIETIMGDEVKLVELIAFNGLLNNVIEFHPRHRDALYRLLPEFNDSMLGKHR</sequence>
<comment type="caution">
    <text evidence="2">The sequence shown here is derived from an EMBL/GenBank/DDBJ whole genome shotgun (WGS) entry which is preliminary data.</text>
</comment>
<name>A0A9W9S8U1_9EURO</name>
<organism evidence="2 3">
    <name type="scientific">Penicillium concentricum</name>
    <dbReference type="NCBI Taxonomy" id="293559"/>
    <lineage>
        <taxon>Eukaryota</taxon>
        <taxon>Fungi</taxon>
        <taxon>Dikarya</taxon>
        <taxon>Ascomycota</taxon>
        <taxon>Pezizomycotina</taxon>
        <taxon>Eurotiomycetes</taxon>
        <taxon>Eurotiomycetidae</taxon>
        <taxon>Eurotiales</taxon>
        <taxon>Aspergillaceae</taxon>
        <taxon>Penicillium</taxon>
    </lineage>
</organism>
<reference evidence="2" key="2">
    <citation type="journal article" date="2023" name="IMA Fungus">
        <title>Comparative genomic study of the Penicillium genus elucidates a diverse pangenome and 15 lateral gene transfer events.</title>
        <authorList>
            <person name="Petersen C."/>
            <person name="Sorensen T."/>
            <person name="Nielsen M.R."/>
            <person name="Sondergaard T.E."/>
            <person name="Sorensen J.L."/>
            <person name="Fitzpatrick D.A."/>
            <person name="Frisvad J.C."/>
            <person name="Nielsen K.L."/>
        </authorList>
    </citation>
    <scope>NUCLEOTIDE SEQUENCE</scope>
    <source>
        <strain evidence="2">IBT 3081</strain>
    </source>
</reference>
<gene>
    <name evidence="2" type="ORF">N7517_004745</name>
</gene>
<evidence type="ECO:0000313" key="3">
    <source>
        <dbReference type="Proteomes" id="UP001147752"/>
    </source>
</evidence>
<protein>
    <recommendedName>
        <fullName evidence="1">DUF7068 domain-containing protein</fullName>
    </recommendedName>
</protein>
<feature type="domain" description="DUF7068" evidence="1">
    <location>
        <begin position="22"/>
        <end position="56"/>
    </location>
</feature>
<dbReference type="Pfam" id="PF23238">
    <property type="entry name" value="DUF7068"/>
    <property type="match status" value="1"/>
</dbReference>